<keyword evidence="2 7" id="KW-0813">Transport</keyword>
<evidence type="ECO:0000256" key="4">
    <source>
        <dbReference type="ARBA" id="ARBA00022692"/>
    </source>
</evidence>
<name>A0A239DIE0_9ACTN</name>
<evidence type="ECO:0000256" key="7">
    <source>
        <dbReference type="RuleBase" id="RU363032"/>
    </source>
</evidence>
<dbReference type="PROSITE" id="PS50928">
    <property type="entry name" value="ABC_TM1"/>
    <property type="match status" value="1"/>
</dbReference>
<dbReference type="SUPFAM" id="SSF161098">
    <property type="entry name" value="MetI-like"/>
    <property type="match status" value="1"/>
</dbReference>
<dbReference type="AlphaFoldDB" id="A0A239DIE0"/>
<evidence type="ECO:0000256" key="5">
    <source>
        <dbReference type="ARBA" id="ARBA00022989"/>
    </source>
</evidence>
<dbReference type="GO" id="GO:0055085">
    <property type="term" value="P:transmembrane transport"/>
    <property type="evidence" value="ECO:0007669"/>
    <property type="project" value="InterPro"/>
</dbReference>
<keyword evidence="10" id="KW-1185">Reference proteome</keyword>
<feature type="transmembrane region" description="Helical" evidence="7">
    <location>
        <begin position="118"/>
        <end position="142"/>
    </location>
</feature>
<dbReference type="GO" id="GO:0005886">
    <property type="term" value="C:plasma membrane"/>
    <property type="evidence" value="ECO:0007669"/>
    <property type="project" value="UniProtKB-SubCell"/>
</dbReference>
<sequence>MSDRTTSTRTPVRENRISRTAAMALMLLLAVYFLLPVYFLVVAATKPQGDLASTNGLAFSHFDLFGNLDTLFTRSDGIFGRWALNSVLYAVLGAAVGTLISALCGYALAKFRFRGREFLFSVILGGILVPTTALALPLFLLFSATGLVNTYLAVFLPSIVSPFGVYLARIFAASAVPQEILESARLDGAGEFRTFFSVAFKLMTPSLVTIFLFQFVAIWNNFFLPMVMLQKESLFPITLGLYQWNGQTARAPLLQESVITGSLVSILPVIVVFILLQRFWRTGLAAGSLR</sequence>
<dbReference type="Proteomes" id="UP000198280">
    <property type="component" value="Unassembled WGS sequence"/>
</dbReference>
<keyword evidence="3" id="KW-1003">Cell membrane</keyword>
<evidence type="ECO:0000256" key="2">
    <source>
        <dbReference type="ARBA" id="ARBA00022448"/>
    </source>
</evidence>
<dbReference type="CDD" id="cd06261">
    <property type="entry name" value="TM_PBP2"/>
    <property type="match status" value="1"/>
</dbReference>
<keyword evidence="6 7" id="KW-0472">Membrane</keyword>
<accession>A0A239DIE0</accession>
<feature type="transmembrane region" description="Helical" evidence="7">
    <location>
        <begin position="258"/>
        <end position="280"/>
    </location>
</feature>
<reference evidence="9 10" key="1">
    <citation type="submission" date="2017-06" db="EMBL/GenBank/DDBJ databases">
        <authorList>
            <person name="Kim H.J."/>
            <person name="Triplett B.A."/>
        </authorList>
    </citation>
    <scope>NUCLEOTIDE SEQUENCE [LARGE SCALE GENOMIC DNA]</scope>
    <source>
        <strain evidence="9 10">CGMCC 4.1858</strain>
    </source>
</reference>
<evidence type="ECO:0000256" key="3">
    <source>
        <dbReference type="ARBA" id="ARBA00022475"/>
    </source>
</evidence>
<comment type="similarity">
    <text evidence="7">Belongs to the binding-protein-dependent transport system permease family.</text>
</comment>
<evidence type="ECO:0000313" key="9">
    <source>
        <dbReference type="EMBL" id="SNS32325.1"/>
    </source>
</evidence>
<dbReference type="InterPro" id="IPR035906">
    <property type="entry name" value="MetI-like_sf"/>
</dbReference>
<dbReference type="Gene3D" id="1.10.3720.10">
    <property type="entry name" value="MetI-like"/>
    <property type="match status" value="1"/>
</dbReference>
<feature type="transmembrane region" description="Helical" evidence="7">
    <location>
        <begin position="198"/>
        <end position="219"/>
    </location>
</feature>
<dbReference type="InterPro" id="IPR000515">
    <property type="entry name" value="MetI-like"/>
</dbReference>
<keyword evidence="5 7" id="KW-1133">Transmembrane helix</keyword>
<dbReference type="EMBL" id="FZOF01000005">
    <property type="protein sequence ID" value="SNS32325.1"/>
    <property type="molecule type" value="Genomic_DNA"/>
</dbReference>
<evidence type="ECO:0000256" key="1">
    <source>
        <dbReference type="ARBA" id="ARBA00004651"/>
    </source>
</evidence>
<feature type="transmembrane region" description="Helical" evidence="7">
    <location>
        <begin position="154"/>
        <end position="177"/>
    </location>
</feature>
<feature type="domain" description="ABC transmembrane type-1" evidence="8">
    <location>
        <begin position="83"/>
        <end position="276"/>
    </location>
</feature>
<proteinExistence type="inferred from homology"/>
<comment type="subcellular location">
    <subcellularLocation>
        <location evidence="1 7">Cell membrane</location>
        <topology evidence="1 7">Multi-pass membrane protein</topology>
    </subcellularLocation>
</comment>
<dbReference type="PANTHER" id="PTHR43744">
    <property type="entry name" value="ABC TRANSPORTER PERMEASE PROTEIN MG189-RELATED-RELATED"/>
    <property type="match status" value="1"/>
</dbReference>
<gene>
    <name evidence="9" type="ORF">SAMN05216252_1058</name>
</gene>
<evidence type="ECO:0000313" key="10">
    <source>
        <dbReference type="Proteomes" id="UP000198280"/>
    </source>
</evidence>
<dbReference type="PANTHER" id="PTHR43744:SF12">
    <property type="entry name" value="ABC TRANSPORTER PERMEASE PROTEIN MG189-RELATED"/>
    <property type="match status" value="1"/>
</dbReference>
<keyword evidence="9" id="KW-0762">Sugar transport</keyword>
<keyword evidence="4 7" id="KW-0812">Transmembrane</keyword>
<feature type="transmembrane region" description="Helical" evidence="7">
    <location>
        <begin position="87"/>
        <end position="109"/>
    </location>
</feature>
<organism evidence="9 10">
    <name type="scientific">Actinacidiphila glaucinigra</name>
    <dbReference type="NCBI Taxonomy" id="235986"/>
    <lineage>
        <taxon>Bacteria</taxon>
        <taxon>Bacillati</taxon>
        <taxon>Actinomycetota</taxon>
        <taxon>Actinomycetes</taxon>
        <taxon>Kitasatosporales</taxon>
        <taxon>Streptomycetaceae</taxon>
        <taxon>Actinacidiphila</taxon>
    </lineage>
</organism>
<dbReference type="Pfam" id="PF00528">
    <property type="entry name" value="BPD_transp_1"/>
    <property type="match status" value="1"/>
</dbReference>
<protein>
    <submittedName>
        <fullName evidence="9">Multiple sugar transport system permease protein</fullName>
    </submittedName>
</protein>
<evidence type="ECO:0000256" key="6">
    <source>
        <dbReference type="ARBA" id="ARBA00023136"/>
    </source>
</evidence>
<feature type="transmembrane region" description="Helical" evidence="7">
    <location>
        <begin position="21"/>
        <end position="41"/>
    </location>
</feature>
<evidence type="ECO:0000259" key="8">
    <source>
        <dbReference type="PROSITE" id="PS50928"/>
    </source>
</evidence>